<dbReference type="PANTHER" id="PTHR46438">
    <property type="entry name" value="ALPHA/BETA-HYDROLASES SUPERFAMILY PROTEIN"/>
    <property type="match status" value="1"/>
</dbReference>
<dbReference type="PANTHER" id="PTHR46438:SF7">
    <property type="entry name" value="ALPHA_BETA-HYDROLASES SUPERFAMILY PROTEIN"/>
    <property type="match status" value="1"/>
</dbReference>
<evidence type="ECO:0000313" key="4">
    <source>
        <dbReference type="Proteomes" id="UP000198341"/>
    </source>
</evidence>
<dbReference type="STRING" id="41875.K8F1Z4"/>
<dbReference type="GeneID" id="19014807"/>
<dbReference type="GO" id="GO:0015994">
    <property type="term" value="P:chlorophyll metabolic process"/>
    <property type="evidence" value="ECO:0007669"/>
    <property type="project" value="TreeGrafter"/>
</dbReference>
<feature type="region of interest" description="Disordered" evidence="1">
    <location>
        <begin position="1"/>
        <end position="46"/>
    </location>
</feature>
<evidence type="ECO:0000313" key="3">
    <source>
        <dbReference type="EMBL" id="CCO66082.1"/>
    </source>
</evidence>
<evidence type="ECO:0000256" key="1">
    <source>
        <dbReference type="SAM" id="MobiDB-lite"/>
    </source>
</evidence>
<feature type="domain" description="AB hydrolase-1" evidence="2">
    <location>
        <begin position="98"/>
        <end position="365"/>
    </location>
</feature>
<reference evidence="3 4" key="1">
    <citation type="submission" date="2011-10" db="EMBL/GenBank/DDBJ databases">
        <authorList>
            <person name="Genoscope - CEA"/>
        </authorList>
    </citation>
    <scope>NUCLEOTIDE SEQUENCE [LARGE SCALE GENOMIC DNA]</scope>
    <source>
        <strain evidence="3 4">RCC 1105</strain>
    </source>
</reference>
<dbReference type="RefSeq" id="XP_007511994.1">
    <property type="nucleotide sequence ID" value="XM_007511932.1"/>
</dbReference>
<keyword evidence="4" id="KW-1185">Reference proteome</keyword>
<dbReference type="eggNOG" id="KOG1454">
    <property type="taxonomic scope" value="Eukaryota"/>
</dbReference>
<accession>K8F1Z4</accession>
<dbReference type="PRINTS" id="PR00111">
    <property type="entry name" value="ABHYDROLASE"/>
</dbReference>
<protein>
    <recommendedName>
        <fullName evidence="2">AB hydrolase-1 domain-containing protein</fullName>
    </recommendedName>
</protein>
<dbReference type="GO" id="GO:0047746">
    <property type="term" value="F:chlorophyllase activity"/>
    <property type="evidence" value="ECO:0007669"/>
    <property type="project" value="TreeGrafter"/>
</dbReference>
<dbReference type="Gene3D" id="3.40.50.1820">
    <property type="entry name" value="alpha/beta hydrolase"/>
    <property type="match status" value="1"/>
</dbReference>
<dbReference type="Proteomes" id="UP000198341">
    <property type="component" value="Chromosome 7"/>
</dbReference>
<organism evidence="3 4">
    <name type="scientific">Bathycoccus prasinos</name>
    <dbReference type="NCBI Taxonomy" id="41875"/>
    <lineage>
        <taxon>Eukaryota</taxon>
        <taxon>Viridiplantae</taxon>
        <taxon>Chlorophyta</taxon>
        <taxon>Mamiellophyceae</taxon>
        <taxon>Mamiellales</taxon>
        <taxon>Bathycoccaceae</taxon>
        <taxon>Bathycoccus</taxon>
    </lineage>
</organism>
<dbReference type="Pfam" id="PF12697">
    <property type="entry name" value="Abhydrolase_6"/>
    <property type="match status" value="1"/>
</dbReference>
<proteinExistence type="predicted"/>
<dbReference type="GO" id="GO:0009507">
    <property type="term" value="C:chloroplast"/>
    <property type="evidence" value="ECO:0007669"/>
    <property type="project" value="TreeGrafter"/>
</dbReference>
<dbReference type="InterPro" id="IPR029058">
    <property type="entry name" value="AB_hydrolase_fold"/>
</dbReference>
<dbReference type="OrthoDB" id="408373at2759"/>
<feature type="compositionally biased region" description="Low complexity" evidence="1">
    <location>
        <begin position="15"/>
        <end position="36"/>
    </location>
</feature>
<dbReference type="SUPFAM" id="SSF53474">
    <property type="entry name" value="alpha/beta-Hydrolases"/>
    <property type="match status" value="1"/>
</dbReference>
<dbReference type="EMBL" id="FO082272">
    <property type="protein sequence ID" value="CCO66082.1"/>
    <property type="molecule type" value="Genomic_DNA"/>
</dbReference>
<dbReference type="PRINTS" id="PR00412">
    <property type="entry name" value="EPOXHYDRLASE"/>
</dbReference>
<gene>
    <name evidence="3" type="ORF">Bathy07g03180</name>
</gene>
<dbReference type="AlphaFoldDB" id="K8F1Z4"/>
<name>K8F1Z4_9CHLO</name>
<evidence type="ECO:0000259" key="2">
    <source>
        <dbReference type="Pfam" id="PF12697"/>
    </source>
</evidence>
<dbReference type="KEGG" id="bpg:Bathy07g03180"/>
<sequence>MRTTTGTLMRGQFNPTTSSSSPSSSSLSSSTSLPTSFASRRRNNIKNRKRMMMNKNIFFVSSSSSTTTKVKESEIKYHTWQGHEVAYRESGSKDGPCVLLIHGFGVSGFQYRDIELPNHRVFSIDLVGFGSSSKPSGVDFSMEFWRDQVANFISEVVKEPVALVGNSIGSLAAVHVASETPELVKGICLINCAGGMNNKVKQMPGDFDGFAWQYKLVGPIFKVVLAIIDTILKIEPVATKIFDNVRSEESVRNALAGVYKNPARVDDALVKSICKAAENEGALPVFVNILTGNPGPRPEELMDAVTCPIFIIWGSEDRITPLDFPLGQYFQNLPRTRTSQRKTSFIELEGQGHCVQDDAPEEVNQLLLKWFREDGLFTSSSSA</sequence>
<dbReference type="InterPro" id="IPR000639">
    <property type="entry name" value="Epox_hydrolase-like"/>
</dbReference>
<dbReference type="InterPro" id="IPR000073">
    <property type="entry name" value="AB_hydrolase_1"/>
</dbReference>